<sequence length="126" mass="14454">MQSSAPQEVRCENRKEPPREACTHAHTPFLQEKETRRYEYDEEDDSPVAEALLGSKFLQKSDLLALFRQLGVNLNIPMEDDFPCPCSGLFQQFHSRPLACVAVNKEVLDLLVRELKDPEKADPHIF</sequence>
<dbReference type="EMBL" id="JANPWB010000013">
    <property type="protein sequence ID" value="KAJ1105867.1"/>
    <property type="molecule type" value="Genomic_DNA"/>
</dbReference>
<gene>
    <name evidence="2" type="ORF">NDU88_003271</name>
</gene>
<protein>
    <submittedName>
        <fullName evidence="2">Uncharacterized protein</fullName>
    </submittedName>
</protein>
<dbReference type="Proteomes" id="UP001066276">
    <property type="component" value="Chromosome 9"/>
</dbReference>
<dbReference type="AlphaFoldDB" id="A0AAV7MQQ3"/>
<proteinExistence type="predicted"/>
<accession>A0AAV7MQQ3</accession>
<organism evidence="2 3">
    <name type="scientific">Pleurodeles waltl</name>
    <name type="common">Iberian ribbed newt</name>
    <dbReference type="NCBI Taxonomy" id="8319"/>
    <lineage>
        <taxon>Eukaryota</taxon>
        <taxon>Metazoa</taxon>
        <taxon>Chordata</taxon>
        <taxon>Craniata</taxon>
        <taxon>Vertebrata</taxon>
        <taxon>Euteleostomi</taxon>
        <taxon>Amphibia</taxon>
        <taxon>Batrachia</taxon>
        <taxon>Caudata</taxon>
        <taxon>Salamandroidea</taxon>
        <taxon>Salamandridae</taxon>
        <taxon>Pleurodelinae</taxon>
        <taxon>Pleurodeles</taxon>
    </lineage>
</organism>
<evidence type="ECO:0000256" key="1">
    <source>
        <dbReference type="SAM" id="MobiDB-lite"/>
    </source>
</evidence>
<name>A0AAV7MQQ3_PLEWA</name>
<keyword evidence="3" id="KW-1185">Reference proteome</keyword>
<feature type="compositionally biased region" description="Basic and acidic residues" evidence="1">
    <location>
        <begin position="9"/>
        <end position="23"/>
    </location>
</feature>
<comment type="caution">
    <text evidence="2">The sequence shown here is derived from an EMBL/GenBank/DDBJ whole genome shotgun (WGS) entry which is preliminary data.</text>
</comment>
<feature type="region of interest" description="Disordered" evidence="1">
    <location>
        <begin position="1"/>
        <end position="26"/>
    </location>
</feature>
<evidence type="ECO:0000313" key="3">
    <source>
        <dbReference type="Proteomes" id="UP001066276"/>
    </source>
</evidence>
<reference evidence="2" key="1">
    <citation type="journal article" date="2022" name="bioRxiv">
        <title>Sequencing and chromosome-scale assembly of the giantPleurodeles waltlgenome.</title>
        <authorList>
            <person name="Brown T."/>
            <person name="Elewa A."/>
            <person name="Iarovenko S."/>
            <person name="Subramanian E."/>
            <person name="Araus A.J."/>
            <person name="Petzold A."/>
            <person name="Susuki M."/>
            <person name="Suzuki K.-i.T."/>
            <person name="Hayashi T."/>
            <person name="Toyoda A."/>
            <person name="Oliveira C."/>
            <person name="Osipova E."/>
            <person name="Leigh N.D."/>
            <person name="Simon A."/>
            <person name="Yun M.H."/>
        </authorList>
    </citation>
    <scope>NUCLEOTIDE SEQUENCE</scope>
    <source>
        <strain evidence="2">20211129_DDA</strain>
        <tissue evidence="2">Liver</tissue>
    </source>
</reference>
<evidence type="ECO:0000313" key="2">
    <source>
        <dbReference type="EMBL" id="KAJ1105867.1"/>
    </source>
</evidence>